<dbReference type="AlphaFoldDB" id="A0A8S0WLR1"/>
<feature type="transmembrane region" description="Helical" evidence="2">
    <location>
        <begin position="151"/>
        <end position="172"/>
    </location>
</feature>
<feature type="region of interest" description="Disordered" evidence="1">
    <location>
        <begin position="336"/>
        <end position="368"/>
    </location>
</feature>
<evidence type="ECO:0000313" key="3">
    <source>
        <dbReference type="EMBL" id="CAA7265477.1"/>
    </source>
</evidence>
<keyword evidence="4" id="KW-1185">Reference proteome</keyword>
<gene>
    <name evidence="3" type="ORF">AAE3_LOCUS7741</name>
</gene>
<feature type="transmembrane region" description="Helical" evidence="2">
    <location>
        <begin position="63"/>
        <end position="80"/>
    </location>
</feature>
<keyword evidence="2" id="KW-0812">Transmembrane</keyword>
<name>A0A8S0WLR1_CYCAE</name>
<evidence type="ECO:0000313" key="4">
    <source>
        <dbReference type="Proteomes" id="UP000467700"/>
    </source>
</evidence>
<proteinExistence type="predicted"/>
<dbReference type="Proteomes" id="UP000467700">
    <property type="component" value="Unassembled WGS sequence"/>
</dbReference>
<dbReference type="EMBL" id="CACVBS010000049">
    <property type="protein sequence ID" value="CAA7265477.1"/>
    <property type="molecule type" value="Genomic_DNA"/>
</dbReference>
<organism evidence="3 4">
    <name type="scientific">Cyclocybe aegerita</name>
    <name type="common">Black poplar mushroom</name>
    <name type="synonym">Agrocybe aegerita</name>
    <dbReference type="NCBI Taxonomy" id="1973307"/>
    <lineage>
        <taxon>Eukaryota</taxon>
        <taxon>Fungi</taxon>
        <taxon>Dikarya</taxon>
        <taxon>Basidiomycota</taxon>
        <taxon>Agaricomycotina</taxon>
        <taxon>Agaricomycetes</taxon>
        <taxon>Agaricomycetidae</taxon>
        <taxon>Agaricales</taxon>
        <taxon>Agaricineae</taxon>
        <taxon>Bolbitiaceae</taxon>
        <taxon>Cyclocybe</taxon>
    </lineage>
</organism>
<feature type="compositionally biased region" description="Acidic residues" evidence="1">
    <location>
        <begin position="349"/>
        <end position="359"/>
    </location>
</feature>
<keyword evidence="2" id="KW-1133">Transmembrane helix</keyword>
<comment type="caution">
    <text evidence="3">The sequence shown here is derived from an EMBL/GenBank/DDBJ whole genome shotgun (WGS) entry which is preliminary data.</text>
</comment>
<accession>A0A8S0WLR1</accession>
<keyword evidence="2" id="KW-0472">Membrane</keyword>
<reference evidence="3 4" key="1">
    <citation type="submission" date="2020-01" db="EMBL/GenBank/DDBJ databases">
        <authorList>
            <person name="Gupta K D."/>
        </authorList>
    </citation>
    <scope>NUCLEOTIDE SEQUENCE [LARGE SCALE GENOMIC DNA]</scope>
</reference>
<dbReference type="OrthoDB" id="10430428at2759"/>
<sequence>MHNLHEVADTASGVGYHCIYEPQWSEDPTMSPPLSVESPKKASKSSAPTKKLPQKKLKRPSKVTDDFISVLGAVILYMFTNSGEVTTLIRWAVPQCLALPRSRLPLICMGPALKESDTLASILRISLGPSKTIPLLPSSAGLSQKEVLHHWTILVLVVVSYAWGFYNVILVFSRTWTSLCRKSENSALVIDSQSRVSNVTGSFHESEIAHSSSIADVEILLEAALESKSSFKHVIDPAIANAFDLSPNAQAPIQEPTDVDVSLNISGENTPCGDEASSEQLSGEGQAKVVDVDERLVIEGLVESNSEKEVSEMVVQVPTSPPKLNPEAPPFVPQIMDMPPLSASASADDSLDSEVDDAPETSPVTAKRSVRRCCSRCPRWYQCTDRK</sequence>
<protein>
    <submittedName>
        <fullName evidence="3">Uncharacterized protein</fullName>
    </submittedName>
</protein>
<evidence type="ECO:0000256" key="2">
    <source>
        <dbReference type="SAM" id="Phobius"/>
    </source>
</evidence>
<evidence type="ECO:0000256" key="1">
    <source>
        <dbReference type="SAM" id="MobiDB-lite"/>
    </source>
</evidence>
<feature type="region of interest" description="Disordered" evidence="1">
    <location>
        <begin position="28"/>
        <end position="58"/>
    </location>
</feature>